<evidence type="ECO:0000256" key="1">
    <source>
        <dbReference type="SAM" id="MobiDB-lite"/>
    </source>
</evidence>
<accession>A0AB34G9U2</accession>
<evidence type="ECO:0000313" key="3">
    <source>
        <dbReference type="Proteomes" id="UP001159641"/>
    </source>
</evidence>
<feature type="region of interest" description="Disordered" evidence="1">
    <location>
        <begin position="93"/>
        <end position="142"/>
    </location>
</feature>
<dbReference type="AlphaFoldDB" id="A0AB34G9U2"/>
<organism evidence="2 3">
    <name type="scientific">Eschrichtius robustus</name>
    <name type="common">California gray whale</name>
    <name type="synonym">Eschrichtius gibbosus</name>
    <dbReference type="NCBI Taxonomy" id="9764"/>
    <lineage>
        <taxon>Eukaryota</taxon>
        <taxon>Metazoa</taxon>
        <taxon>Chordata</taxon>
        <taxon>Craniata</taxon>
        <taxon>Vertebrata</taxon>
        <taxon>Euteleostomi</taxon>
        <taxon>Mammalia</taxon>
        <taxon>Eutheria</taxon>
        <taxon>Laurasiatheria</taxon>
        <taxon>Artiodactyla</taxon>
        <taxon>Whippomorpha</taxon>
        <taxon>Cetacea</taxon>
        <taxon>Mysticeti</taxon>
        <taxon>Eschrichtiidae</taxon>
        <taxon>Eschrichtius</taxon>
    </lineage>
</organism>
<dbReference type="Proteomes" id="UP001159641">
    <property type="component" value="Unassembled WGS sequence"/>
</dbReference>
<comment type="caution">
    <text evidence="2">The sequence shown here is derived from an EMBL/GenBank/DDBJ whole genome shotgun (WGS) entry which is preliminary data.</text>
</comment>
<dbReference type="EMBL" id="JAIQCJ010002596">
    <property type="protein sequence ID" value="KAJ8775671.1"/>
    <property type="molecule type" value="Genomic_DNA"/>
</dbReference>
<name>A0AB34G9U2_ESCRO</name>
<gene>
    <name evidence="2" type="ORF">J1605_016219</name>
</gene>
<proteinExistence type="predicted"/>
<feature type="compositionally biased region" description="Low complexity" evidence="1">
    <location>
        <begin position="99"/>
        <end position="111"/>
    </location>
</feature>
<sequence>MDTVMKKVLETVVESQASRMMILGQRQALDLVQVLEAVVMEAVASQVAVTLTLDPNRAVSQSLSQTIPEKIKFKQNHRKLMELSPSILAVQRSAMLKKQQQQQHQASSNSGSEEDSSSSEDSDDSSSEVKRKKHKEYAVLFN</sequence>
<keyword evidence="3" id="KW-1185">Reference proteome</keyword>
<evidence type="ECO:0000313" key="2">
    <source>
        <dbReference type="EMBL" id="KAJ8775671.1"/>
    </source>
</evidence>
<protein>
    <submittedName>
        <fullName evidence="2">Uncharacterized protein</fullName>
    </submittedName>
</protein>
<reference evidence="2 3" key="1">
    <citation type="submission" date="2022-11" db="EMBL/GenBank/DDBJ databases">
        <title>Whole genome sequence of Eschrichtius robustus ER-17-0199.</title>
        <authorList>
            <person name="Bruniche-Olsen A."/>
            <person name="Black A.N."/>
            <person name="Fields C.J."/>
            <person name="Walden K."/>
            <person name="Dewoody J.A."/>
        </authorList>
    </citation>
    <scope>NUCLEOTIDE SEQUENCE [LARGE SCALE GENOMIC DNA]</scope>
    <source>
        <strain evidence="2">ER-17-0199</strain>
        <tissue evidence="2">Blubber</tissue>
    </source>
</reference>
<feature type="compositionally biased region" description="Acidic residues" evidence="1">
    <location>
        <begin position="112"/>
        <end position="126"/>
    </location>
</feature>